<dbReference type="SUPFAM" id="SSF51905">
    <property type="entry name" value="FAD/NAD(P)-binding domain"/>
    <property type="match status" value="1"/>
</dbReference>
<dbReference type="PANTHER" id="PTHR42949:SF3">
    <property type="entry name" value="ANAEROBIC GLYCEROL-3-PHOSPHATE DEHYDROGENASE SUBUNIT B"/>
    <property type="match status" value="1"/>
</dbReference>
<dbReference type="OrthoDB" id="9776839at2"/>
<dbReference type="GO" id="GO:0004355">
    <property type="term" value="F:glutamate synthase (NADPH) activity"/>
    <property type="evidence" value="ECO:0007669"/>
    <property type="project" value="UniProtKB-EC"/>
</dbReference>
<dbReference type="EMBL" id="LZFO01000037">
    <property type="protein sequence ID" value="OFI04989.1"/>
    <property type="molecule type" value="Genomic_DNA"/>
</dbReference>
<accession>A0A1E8EWH6</accession>
<dbReference type="Pfam" id="PF07992">
    <property type="entry name" value="Pyr_redox_2"/>
    <property type="match status" value="1"/>
</dbReference>
<dbReference type="InterPro" id="IPR036188">
    <property type="entry name" value="FAD/NAD-bd_sf"/>
</dbReference>
<dbReference type="EC" id="1.4.1.13" evidence="3"/>
<evidence type="ECO:0000313" key="4">
    <source>
        <dbReference type="Proteomes" id="UP000175744"/>
    </source>
</evidence>
<sequence length="419" mass="47534">MLYHDVIIIGSGAAGLAVAIELKKQGIDDILILERENELGGKLNQCIHTGFGIKIFKIDLTGTEYIQKFIIEVNNMGILYYLNTTVLELNRERVITAVNEKGIFEIKAKAIVLAMGCRENPRGANIYTNKCVGIYTVGTVQKFINTQGYMPGKDVVILGSTDIGLITARRMTLEGANVKAVIEPKSYCLGKEINLIECLDFFNIPLKLNHNILDIKGKDRVEGLNIVKVDENMKPIANSQECIYCDTLLLAPNIIPECNILENLGIYISNRSLGPEINENFATNMEGFFACGDIVYLHNTVDDITEDGFKVGKYIAEYLKDNSNIFSDSNIKVYFKDYIKYGVPNYINVRNIEDFIILKFKVNNICTNKYISVYFNDFKELHIKKERMVPAEIESIYIDKKIFYKYNDLNKIIVKLENE</sequence>
<evidence type="ECO:0000256" key="1">
    <source>
        <dbReference type="ARBA" id="ARBA00023002"/>
    </source>
</evidence>
<feature type="domain" description="FAD/NAD(P)-binding" evidence="2">
    <location>
        <begin position="4"/>
        <end position="295"/>
    </location>
</feature>
<comment type="caution">
    <text evidence="3">The sequence shown here is derived from an EMBL/GenBank/DDBJ whole genome shotgun (WGS) entry which is preliminary data.</text>
</comment>
<evidence type="ECO:0000313" key="3">
    <source>
        <dbReference type="EMBL" id="OFI04989.1"/>
    </source>
</evidence>
<dbReference type="InterPro" id="IPR023753">
    <property type="entry name" value="FAD/NAD-binding_dom"/>
</dbReference>
<dbReference type="Proteomes" id="UP000175744">
    <property type="component" value="Unassembled WGS sequence"/>
</dbReference>
<dbReference type="PRINTS" id="PR00469">
    <property type="entry name" value="PNDRDTASEII"/>
</dbReference>
<dbReference type="PRINTS" id="PR00368">
    <property type="entry name" value="FADPNR"/>
</dbReference>
<dbReference type="RefSeq" id="WP_070110968.1">
    <property type="nucleotide sequence ID" value="NZ_LZFO01000037.1"/>
</dbReference>
<proteinExistence type="predicted"/>
<protein>
    <submittedName>
        <fullName evidence="3">Glutamate synthase [NADPH] small chain</fullName>
        <ecNumber evidence="3">1.4.1.13</ecNumber>
    </submittedName>
</protein>
<name>A0A1E8EWH6_9CLOT</name>
<organism evidence="3 4">
    <name type="scientific">Clostridium acetireducens DSM 10703</name>
    <dbReference type="NCBI Taxonomy" id="1121290"/>
    <lineage>
        <taxon>Bacteria</taxon>
        <taxon>Bacillati</taxon>
        <taxon>Bacillota</taxon>
        <taxon>Clostridia</taxon>
        <taxon>Eubacteriales</taxon>
        <taxon>Clostridiaceae</taxon>
        <taxon>Clostridium</taxon>
    </lineage>
</organism>
<dbReference type="PANTHER" id="PTHR42949">
    <property type="entry name" value="ANAEROBIC GLYCEROL-3-PHOSPHATE DEHYDROGENASE SUBUNIT B"/>
    <property type="match status" value="1"/>
</dbReference>
<dbReference type="Gene3D" id="3.50.50.60">
    <property type="entry name" value="FAD/NAD(P)-binding domain"/>
    <property type="match status" value="2"/>
</dbReference>
<evidence type="ECO:0000259" key="2">
    <source>
        <dbReference type="Pfam" id="PF07992"/>
    </source>
</evidence>
<keyword evidence="1 3" id="KW-0560">Oxidoreductase</keyword>
<reference evidence="3 4" key="1">
    <citation type="submission" date="2016-06" db="EMBL/GenBank/DDBJ databases">
        <title>Genome sequence of Clostridium acetireducens DSM 10703.</title>
        <authorList>
            <person name="Poehlein A."/>
            <person name="Fluechter S."/>
            <person name="Duerre P."/>
            <person name="Daniel R."/>
        </authorList>
    </citation>
    <scope>NUCLEOTIDE SEQUENCE [LARGE SCALE GENOMIC DNA]</scope>
    <source>
        <strain evidence="3 4">DSM 10703</strain>
    </source>
</reference>
<dbReference type="STRING" id="1121290.CLAOCE_20060"/>
<dbReference type="InterPro" id="IPR051691">
    <property type="entry name" value="Metab_Enz_Cyan_OpOx_G3PDH"/>
</dbReference>
<gene>
    <name evidence="3" type="primary">gltD_2</name>
    <name evidence="3" type="ORF">CLOACE_20060</name>
</gene>
<keyword evidence="4" id="KW-1185">Reference proteome</keyword>
<dbReference type="AlphaFoldDB" id="A0A1E8EWH6"/>